<dbReference type="GO" id="GO:0016787">
    <property type="term" value="F:hydrolase activity"/>
    <property type="evidence" value="ECO:0007669"/>
    <property type="project" value="UniProtKB-KW"/>
</dbReference>
<evidence type="ECO:0000256" key="8">
    <source>
        <dbReference type="HAMAP-Rule" id="MF_00983"/>
    </source>
</evidence>
<feature type="binding site" evidence="8">
    <location>
        <position position="405"/>
    </location>
    <ligand>
        <name>Zn(2+)</name>
        <dbReference type="ChEBI" id="CHEBI:29105"/>
        <label>1</label>
    </ligand>
</feature>
<evidence type="ECO:0000256" key="4">
    <source>
        <dbReference type="ARBA" id="ARBA00022741"/>
    </source>
</evidence>
<keyword evidence="10" id="KW-0378">Hydrolase</keyword>
<evidence type="ECO:0000313" key="11">
    <source>
        <dbReference type="Proteomes" id="UP000589620"/>
    </source>
</evidence>
<comment type="caution">
    <text evidence="10">The sequence shown here is derived from an EMBL/GenBank/DDBJ whole genome shotgun (WGS) entry which is preliminary data.</text>
</comment>
<feature type="binding site" evidence="8">
    <location>
        <position position="402"/>
    </location>
    <ligand>
        <name>Zn(2+)</name>
        <dbReference type="ChEBI" id="CHEBI:29105"/>
        <label>1</label>
    </ligand>
</feature>
<dbReference type="PANTHER" id="PTHR30580:SF0">
    <property type="entry name" value="PRIMOSOMAL PROTEIN N"/>
    <property type="match status" value="1"/>
</dbReference>
<dbReference type="Gene3D" id="3.40.50.300">
    <property type="entry name" value="P-loop containing nucleotide triphosphate hydrolases"/>
    <property type="match status" value="1"/>
</dbReference>
<keyword evidence="3 8" id="KW-0479">Metal-binding</keyword>
<organism evidence="10 11">
    <name type="scientific">Leifsonia soli</name>
    <dbReference type="NCBI Taxonomy" id="582665"/>
    <lineage>
        <taxon>Bacteria</taxon>
        <taxon>Bacillati</taxon>
        <taxon>Actinomycetota</taxon>
        <taxon>Actinomycetes</taxon>
        <taxon>Micrococcales</taxon>
        <taxon>Microbacteriaceae</taxon>
        <taxon>Leifsonia</taxon>
    </lineage>
</organism>
<feature type="binding site" evidence="8">
    <location>
        <position position="411"/>
    </location>
    <ligand>
        <name>Zn(2+)</name>
        <dbReference type="ChEBI" id="CHEBI:29105"/>
        <label>2</label>
    </ligand>
</feature>
<comment type="function">
    <text evidence="8">Initiates the restart of stalled replication forks, which reloads the replicative helicase on sites other than the origin of replication. Recognizes and binds to abandoned replication forks and remodels them to uncover a helicase loading site. Promotes assembly of the primosome at these replication forks.</text>
</comment>
<reference evidence="10 11" key="1">
    <citation type="submission" date="2020-07" db="EMBL/GenBank/DDBJ databases">
        <title>Sequencing the genomes of 1000 actinobacteria strains.</title>
        <authorList>
            <person name="Klenk H.-P."/>
        </authorList>
    </citation>
    <scope>NUCLEOTIDE SEQUENCE [LARGE SCALE GENOMIC DNA]</scope>
    <source>
        <strain evidence="10 11">DSM 23871</strain>
    </source>
</reference>
<evidence type="ECO:0000256" key="1">
    <source>
        <dbReference type="ARBA" id="ARBA00022515"/>
    </source>
</evidence>
<proteinExistence type="inferred from homology"/>
<feature type="binding site" evidence="8">
    <location>
        <position position="441"/>
    </location>
    <ligand>
        <name>Zn(2+)</name>
        <dbReference type="ChEBI" id="CHEBI:29105"/>
        <label>1</label>
    </ligand>
</feature>
<sequence>MAAAGRVARVVLDSPLPQLDHLFDYSIPEELAADAQPGVRVRVPLRSAGRVADGYLVEIGDPDDGYEGTLSPLEAVVSPARVLTPGVWRLARRLADRSAGTASDILRLAVPGRMVRVEKAWLAAQADSSGVFRPDTPSEGRKTQELSGTAVPVRGYGERVLEDAVARDERIALRAIPRLVPLPDGTWVGEWAVTLAALAADCWRHGRTAIVAVPDHRDLEQLAAALAVTAPEHAIVRADAGQANPDRYRGFLEALSGPRIVIGNRSVVYAPAERLGLIAVWEDSDPLHAEPLSPYVHTRDAALVRQELEGCALVLSGNIRSVEAQRLVELGWLHDIAPERFQTPKVVLTANQQAPEPMARAARIPSTAWRAAREALNGESGRPRGPVLVQVGRPGYAPVIACANCGQAARCMNCKGALHQTRAGSPPSCTVCGRLATDWQCEHCEHRRFRLVTVGSGRTAEELGRAFPGTRVILADGDHPVQRVGSAPALVVATRGAEPIAEGGYQAVLLLDGERMLARESLHVAEDCLRWWQSAAGLAAPGAPTVLVGVGGPLARDFATGRLVEFAREELADRRELRFPPAVRLASVTGSEATVTEVLDAVDRSQLIDVLGPAPVEADGPSARVARAGPDLVRAVLRFEYAHGAEVAASVRAAVVKNATRRRRAPAGRPGYRPAPTLRVRFDDPEIL</sequence>
<gene>
    <name evidence="8" type="primary">priA</name>
    <name evidence="10" type="ORF">BJ963_001187</name>
</gene>
<feature type="binding site" evidence="8">
    <location>
        <position position="414"/>
    </location>
    <ligand>
        <name>Zn(2+)</name>
        <dbReference type="ChEBI" id="CHEBI:29105"/>
        <label>2</label>
    </ligand>
</feature>
<feature type="binding site" evidence="8">
    <location>
        <position position="432"/>
    </location>
    <ligand>
        <name>Zn(2+)</name>
        <dbReference type="ChEBI" id="CHEBI:29105"/>
        <label>2</label>
    </ligand>
</feature>
<dbReference type="InterPro" id="IPR042115">
    <property type="entry name" value="PriA_3primeBD_sf"/>
</dbReference>
<evidence type="ECO:0000256" key="3">
    <source>
        <dbReference type="ARBA" id="ARBA00022723"/>
    </source>
</evidence>
<protein>
    <recommendedName>
        <fullName evidence="8">Probable replication restart protein PriA</fullName>
    </recommendedName>
    <alternativeName>
        <fullName evidence="8">Putative ATP-dependent DNA helicase PriA</fullName>
    </alternativeName>
</protein>
<feature type="domain" description="Primosomal protein N' 3' DNA-binding" evidence="9">
    <location>
        <begin position="9"/>
        <end position="111"/>
    </location>
</feature>
<dbReference type="Pfam" id="PF17764">
    <property type="entry name" value="PriA_3primeBD"/>
    <property type="match status" value="1"/>
</dbReference>
<dbReference type="GO" id="GO:0006269">
    <property type="term" value="P:DNA replication, synthesis of primer"/>
    <property type="evidence" value="ECO:0007669"/>
    <property type="project" value="UniProtKB-KW"/>
</dbReference>
<keyword evidence="2 8" id="KW-0235">DNA replication</keyword>
<dbReference type="GO" id="GO:0006270">
    <property type="term" value="P:DNA replication initiation"/>
    <property type="evidence" value="ECO:0007669"/>
    <property type="project" value="TreeGrafter"/>
</dbReference>
<dbReference type="HAMAP" id="MF_00983">
    <property type="entry name" value="PriA"/>
    <property type="match status" value="1"/>
</dbReference>
<comment type="caution">
    <text evidence="8">As this protein does not have any detectable helicase domains, it probably does not have helicase activity.</text>
</comment>
<feature type="binding site" evidence="8">
    <location>
        <position position="444"/>
    </location>
    <ligand>
        <name>Zn(2+)</name>
        <dbReference type="ChEBI" id="CHEBI:29105"/>
        <label>1</label>
    </ligand>
</feature>
<dbReference type="InterPro" id="IPR027417">
    <property type="entry name" value="P-loop_NTPase"/>
</dbReference>
<dbReference type="GO" id="GO:0006302">
    <property type="term" value="P:double-strand break repair"/>
    <property type="evidence" value="ECO:0007669"/>
    <property type="project" value="InterPro"/>
</dbReference>
<dbReference type="GO" id="GO:0008270">
    <property type="term" value="F:zinc ion binding"/>
    <property type="evidence" value="ECO:0007669"/>
    <property type="project" value="UniProtKB-UniRule"/>
</dbReference>
<dbReference type="NCBIfam" id="NF011453">
    <property type="entry name" value="PRK14873.1-3"/>
    <property type="match status" value="1"/>
</dbReference>
<accession>A0A852SX03</accession>
<keyword evidence="5 8" id="KW-0862">Zinc</keyword>
<evidence type="ECO:0000313" key="10">
    <source>
        <dbReference type="EMBL" id="NYD73668.1"/>
    </source>
</evidence>
<dbReference type="EMBL" id="JACCBJ010000001">
    <property type="protein sequence ID" value="NYD73668.1"/>
    <property type="molecule type" value="Genomic_DNA"/>
</dbReference>
<keyword evidence="6 8" id="KW-0067">ATP-binding</keyword>
<dbReference type="RefSeq" id="WP_179455285.1">
    <property type="nucleotide sequence ID" value="NZ_BAAAPX010000001.1"/>
</dbReference>
<comment type="similarity">
    <text evidence="8">Belongs to the helicase family. PriA subfamily.</text>
</comment>
<dbReference type="GO" id="GO:0043138">
    <property type="term" value="F:3'-5' DNA helicase activity"/>
    <property type="evidence" value="ECO:0007669"/>
    <property type="project" value="TreeGrafter"/>
</dbReference>
<dbReference type="GO" id="GO:1990077">
    <property type="term" value="C:primosome complex"/>
    <property type="evidence" value="ECO:0007669"/>
    <property type="project" value="UniProtKB-UniRule"/>
</dbReference>
<comment type="subunit">
    <text evidence="8">Component of the replication restart primosome.</text>
</comment>
<name>A0A852SX03_9MICO</name>
<evidence type="ECO:0000256" key="7">
    <source>
        <dbReference type="ARBA" id="ARBA00023125"/>
    </source>
</evidence>
<keyword evidence="7 8" id="KW-0238">DNA-binding</keyword>
<dbReference type="GO" id="GO:0003677">
    <property type="term" value="F:DNA binding"/>
    <property type="evidence" value="ECO:0007669"/>
    <property type="project" value="UniProtKB-UniRule"/>
</dbReference>
<evidence type="ECO:0000256" key="6">
    <source>
        <dbReference type="ARBA" id="ARBA00022840"/>
    </source>
</evidence>
<keyword evidence="11" id="KW-1185">Reference proteome</keyword>
<feature type="binding site" evidence="8">
    <location>
        <position position="429"/>
    </location>
    <ligand>
        <name>Zn(2+)</name>
        <dbReference type="ChEBI" id="CHEBI:29105"/>
        <label>2</label>
    </ligand>
</feature>
<dbReference type="Proteomes" id="UP000589620">
    <property type="component" value="Unassembled WGS sequence"/>
</dbReference>
<evidence type="ECO:0000259" key="9">
    <source>
        <dbReference type="Pfam" id="PF17764"/>
    </source>
</evidence>
<keyword evidence="1 8" id="KW-0639">Primosome</keyword>
<dbReference type="PANTHER" id="PTHR30580">
    <property type="entry name" value="PRIMOSOMAL PROTEIN N"/>
    <property type="match status" value="1"/>
</dbReference>
<dbReference type="InterPro" id="IPR041222">
    <property type="entry name" value="PriA_3primeBD"/>
</dbReference>
<evidence type="ECO:0000256" key="2">
    <source>
        <dbReference type="ARBA" id="ARBA00022705"/>
    </source>
</evidence>
<keyword evidence="4 8" id="KW-0547">Nucleotide-binding</keyword>
<dbReference type="InterPro" id="IPR005259">
    <property type="entry name" value="PriA"/>
</dbReference>
<dbReference type="GO" id="GO:0006310">
    <property type="term" value="P:DNA recombination"/>
    <property type="evidence" value="ECO:0007669"/>
    <property type="project" value="InterPro"/>
</dbReference>
<comment type="cofactor">
    <cofactor evidence="8">
        <name>Zn(2+)</name>
        <dbReference type="ChEBI" id="CHEBI:29105"/>
    </cofactor>
    <text evidence="8">Binds 2 zinc ions per subunit.</text>
</comment>
<dbReference type="GO" id="GO:0005524">
    <property type="term" value="F:ATP binding"/>
    <property type="evidence" value="ECO:0007669"/>
    <property type="project" value="UniProtKB-UniRule"/>
</dbReference>
<evidence type="ECO:0000256" key="5">
    <source>
        <dbReference type="ARBA" id="ARBA00022833"/>
    </source>
</evidence>
<dbReference type="Gene3D" id="3.40.1440.60">
    <property type="entry name" value="PriA, 3(prime) DNA-binding domain"/>
    <property type="match status" value="1"/>
</dbReference>
<dbReference type="AlphaFoldDB" id="A0A852SX03"/>